<dbReference type="STRING" id="34508.A0A4U5N340"/>
<accession>A0A4U5N340</accession>
<dbReference type="Gene3D" id="3.30.40.10">
    <property type="entry name" value="Zinc/RING finger domain, C3HC4 (zinc finger)"/>
    <property type="match status" value="1"/>
</dbReference>
<dbReference type="OrthoDB" id="10009520at2759"/>
<reference evidence="2 3" key="2">
    <citation type="journal article" date="2019" name="G3 (Bethesda)">
        <title>Hybrid Assembly of the Genome of the Entomopathogenic Nematode Steinernema carpocapsae Identifies the X-Chromosome.</title>
        <authorList>
            <person name="Serra L."/>
            <person name="Macchietto M."/>
            <person name="Macias-Munoz A."/>
            <person name="McGill C.J."/>
            <person name="Rodriguez I.M."/>
            <person name="Rodriguez B."/>
            <person name="Murad R."/>
            <person name="Mortazavi A."/>
        </authorList>
    </citation>
    <scope>NUCLEOTIDE SEQUENCE [LARGE SCALE GENOMIC DNA]</scope>
    <source>
        <strain evidence="2 3">ALL</strain>
    </source>
</reference>
<dbReference type="InterPro" id="IPR013083">
    <property type="entry name" value="Znf_RING/FYVE/PHD"/>
</dbReference>
<dbReference type="AlphaFoldDB" id="A0A4U5N340"/>
<evidence type="ECO:0008006" key="4">
    <source>
        <dbReference type="Google" id="ProtNLM"/>
    </source>
</evidence>
<dbReference type="SUPFAM" id="SSF57850">
    <property type="entry name" value="RING/U-box"/>
    <property type="match status" value="2"/>
</dbReference>
<organism evidence="2 3">
    <name type="scientific">Steinernema carpocapsae</name>
    <name type="common">Entomopathogenic nematode</name>
    <dbReference type="NCBI Taxonomy" id="34508"/>
    <lineage>
        <taxon>Eukaryota</taxon>
        <taxon>Metazoa</taxon>
        <taxon>Ecdysozoa</taxon>
        <taxon>Nematoda</taxon>
        <taxon>Chromadorea</taxon>
        <taxon>Rhabditida</taxon>
        <taxon>Tylenchina</taxon>
        <taxon>Panagrolaimomorpha</taxon>
        <taxon>Strongyloidoidea</taxon>
        <taxon>Steinernematidae</taxon>
        <taxon>Steinernema</taxon>
    </lineage>
</organism>
<reference evidence="2 3" key="1">
    <citation type="journal article" date="2015" name="Genome Biol.">
        <title>Comparative genomics of Steinernema reveals deeply conserved gene regulatory networks.</title>
        <authorList>
            <person name="Dillman A.R."/>
            <person name="Macchietto M."/>
            <person name="Porter C.F."/>
            <person name="Rogers A."/>
            <person name="Williams B."/>
            <person name="Antoshechkin I."/>
            <person name="Lee M.M."/>
            <person name="Goodwin Z."/>
            <person name="Lu X."/>
            <person name="Lewis E.E."/>
            <person name="Goodrich-Blair H."/>
            <person name="Stock S.P."/>
            <person name="Adams B.J."/>
            <person name="Sternberg P.W."/>
            <person name="Mortazavi A."/>
        </authorList>
    </citation>
    <scope>NUCLEOTIDE SEQUENCE [LARGE SCALE GENOMIC DNA]</scope>
    <source>
        <strain evidence="2 3">ALL</strain>
    </source>
</reference>
<evidence type="ECO:0000313" key="3">
    <source>
        <dbReference type="Proteomes" id="UP000298663"/>
    </source>
</evidence>
<proteinExistence type="predicted"/>
<keyword evidence="1" id="KW-1133">Transmembrane helix</keyword>
<feature type="transmembrane region" description="Helical" evidence="1">
    <location>
        <begin position="228"/>
        <end position="247"/>
    </location>
</feature>
<feature type="transmembrane region" description="Helical" evidence="1">
    <location>
        <begin position="268"/>
        <end position="301"/>
    </location>
</feature>
<keyword evidence="1" id="KW-0812">Transmembrane</keyword>
<dbReference type="EMBL" id="AZBU02000005">
    <property type="protein sequence ID" value="TKR76846.1"/>
    <property type="molecule type" value="Genomic_DNA"/>
</dbReference>
<sequence>MLNAFGIKAMKAGEATRLKAEEDKRRAAAAQRAKKKIRMLPRMRPCCKCGKNDVWRIEMRDCSHQICIACFVMYLRYAIQDKGKARIKCPKTRCHIRVHENDINAILDRKNPDMDLFMKKQQREWLQHKHNEDVIVYALGDKEQCRKCPICLNFYGIEPGCNYVRCANLQCMTWFCWKCAKPCKSWQHFAETDCNVSYDDMWKQAYWLRFLLFADPSFVMCSSPCICFLLVSVLPWTVAIGIPYQIIKGWHEKLENNQATSAQEWKWFLVKTIICLPFLIVLAMLVAPFSLCLFCPTALAYCALAWARQIPPIDKFFMVLDYVAAGLAMFGFGNLPRMVKDMKEAKYAVAVEKMHAEAEKSEREYIQENLQELSADQQAKQMQIIAARDAATKARVEKGYHIKPEFSVDGVMEGVAMFGGNMGGHAYNAYLGAACVQGATQQNY</sequence>
<gene>
    <name evidence="2" type="ORF">L596_017923</name>
</gene>
<dbReference type="Proteomes" id="UP000298663">
    <property type="component" value="Unassembled WGS sequence"/>
</dbReference>
<comment type="caution">
    <text evidence="2">The sequence shown here is derived from an EMBL/GenBank/DDBJ whole genome shotgun (WGS) entry which is preliminary data.</text>
</comment>
<name>A0A4U5N340_STECR</name>
<keyword evidence="1" id="KW-0472">Membrane</keyword>
<evidence type="ECO:0000256" key="1">
    <source>
        <dbReference type="SAM" id="Phobius"/>
    </source>
</evidence>
<evidence type="ECO:0000313" key="2">
    <source>
        <dbReference type="EMBL" id="TKR76846.1"/>
    </source>
</evidence>
<keyword evidence="3" id="KW-1185">Reference proteome</keyword>
<protein>
    <recommendedName>
        <fullName evidence="4">RING-type domain-containing protein</fullName>
    </recommendedName>
</protein>
<feature type="transmembrane region" description="Helical" evidence="1">
    <location>
        <begin position="316"/>
        <end position="335"/>
    </location>
</feature>